<proteinExistence type="predicted"/>
<name>A0AAD6S0N1_9AGAR</name>
<feature type="compositionally biased region" description="Basic and acidic residues" evidence="1">
    <location>
        <begin position="440"/>
        <end position="454"/>
    </location>
</feature>
<dbReference type="AlphaFoldDB" id="A0AAD6S0N1"/>
<dbReference type="Proteomes" id="UP001218188">
    <property type="component" value="Unassembled WGS sequence"/>
</dbReference>
<organism evidence="2 3">
    <name type="scientific">Mycena alexandri</name>
    <dbReference type="NCBI Taxonomy" id="1745969"/>
    <lineage>
        <taxon>Eukaryota</taxon>
        <taxon>Fungi</taxon>
        <taxon>Dikarya</taxon>
        <taxon>Basidiomycota</taxon>
        <taxon>Agaricomycotina</taxon>
        <taxon>Agaricomycetes</taxon>
        <taxon>Agaricomycetidae</taxon>
        <taxon>Agaricales</taxon>
        <taxon>Marasmiineae</taxon>
        <taxon>Mycenaceae</taxon>
        <taxon>Mycena</taxon>
    </lineage>
</organism>
<keyword evidence="3" id="KW-1185">Reference proteome</keyword>
<comment type="caution">
    <text evidence="2">The sequence shown here is derived from an EMBL/GenBank/DDBJ whole genome shotgun (WGS) entry which is preliminary data.</text>
</comment>
<gene>
    <name evidence="2" type="ORF">C8F04DRAFT_1278922</name>
</gene>
<reference evidence="2" key="1">
    <citation type="submission" date="2023-03" db="EMBL/GenBank/DDBJ databases">
        <title>Massive genome expansion in bonnet fungi (Mycena s.s.) driven by repeated elements and novel gene families across ecological guilds.</title>
        <authorList>
            <consortium name="Lawrence Berkeley National Laboratory"/>
            <person name="Harder C.B."/>
            <person name="Miyauchi S."/>
            <person name="Viragh M."/>
            <person name="Kuo A."/>
            <person name="Thoen E."/>
            <person name="Andreopoulos B."/>
            <person name="Lu D."/>
            <person name="Skrede I."/>
            <person name="Drula E."/>
            <person name="Henrissat B."/>
            <person name="Morin E."/>
            <person name="Kohler A."/>
            <person name="Barry K."/>
            <person name="LaButti K."/>
            <person name="Morin E."/>
            <person name="Salamov A."/>
            <person name="Lipzen A."/>
            <person name="Mereny Z."/>
            <person name="Hegedus B."/>
            <person name="Baldrian P."/>
            <person name="Stursova M."/>
            <person name="Weitz H."/>
            <person name="Taylor A."/>
            <person name="Grigoriev I.V."/>
            <person name="Nagy L.G."/>
            <person name="Martin F."/>
            <person name="Kauserud H."/>
        </authorList>
    </citation>
    <scope>NUCLEOTIDE SEQUENCE</scope>
    <source>
        <strain evidence="2">CBHHK200</strain>
    </source>
</reference>
<feature type="compositionally biased region" description="Polar residues" evidence="1">
    <location>
        <begin position="544"/>
        <end position="556"/>
    </location>
</feature>
<feature type="compositionally biased region" description="Acidic residues" evidence="1">
    <location>
        <begin position="508"/>
        <end position="522"/>
    </location>
</feature>
<evidence type="ECO:0000256" key="1">
    <source>
        <dbReference type="SAM" id="MobiDB-lite"/>
    </source>
</evidence>
<evidence type="ECO:0000313" key="3">
    <source>
        <dbReference type="Proteomes" id="UP001218188"/>
    </source>
</evidence>
<feature type="compositionally biased region" description="Pro residues" evidence="1">
    <location>
        <begin position="627"/>
        <end position="638"/>
    </location>
</feature>
<evidence type="ECO:0000313" key="2">
    <source>
        <dbReference type="EMBL" id="KAJ7017740.1"/>
    </source>
</evidence>
<feature type="compositionally biased region" description="Low complexity" evidence="1">
    <location>
        <begin position="364"/>
        <end position="373"/>
    </location>
</feature>
<feature type="region of interest" description="Disordered" evidence="1">
    <location>
        <begin position="352"/>
        <end position="638"/>
    </location>
</feature>
<feature type="compositionally biased region" description="Pro residues" evidence="1">
    <location>
        <begin position="583"/>
        <end position="598"/>
    </location>
</feature>
<feature type="compositionally biased region" description="Polar residues" evidence="1">
    <location>
        <begin position="525"/>
        <end position="534"/>
    </location>
</feature>
<accession>A0AAD6S0N1</accession>
<protein>
    <submittedName>
        <fullName evidence="2">Uncharacterized protein</fullName>
    </submittedName>
</protein>
<sequence length="888" mass="96638">MPSKKTQKKTRKRIAKEHRKNLRLWAEGIRDSILRPHIPRYGDALERGWRAERECLQDICNKFHTKISWKLQDHEEPELPLAEYDPLAPAEEEDDDDDEAIAKRERIEMLNKRIRNWLKYRVRRLRKLLRTKLDPRKDPWAVLLAQLSNIRAPPKARQAYQQFFREQNTEKIAPVVAQRWAERCAAGSNLRDGKGPDAAFRAEIARELFAALPEEERAEYAKTAREEAAAARDKYFADLKAPPSKSAEDRHANVGEFMAPILQGIHERTGLHSVLLMGGPIPEYGGELKSVYVSYGRSLTGGTHFPEWLKGRWNIVLDLMGEYLQTAFTKRDQQEAALPESADALAGAKYRMDDDNADSDGASDSESGSSDTDSNADSDDSDVPARAEKMKKRVGKKSGANAGAPGQGSKGKGKAVTQEEGGEDGEAATDGGEKRKKRKEPAEKGKGERGEKRQAATQEVGEGGSPVKKRKAVPKPKAQSTAGRKRAGEGAEEEALRKRRKVVHRSEEEDSDGDDEGDDEREEGPSSQGGTATRHSGRLASGSKKGQTVTSNTQGAATDAETPPAAVESHVEGSVAAPARELTPPPTPQPSPQEPVNPPRTGWMPAGAAPSPSTSTLNALPQLSTAPPAPNPPSPPSIPIIVPAKAPAWLASSVEDLTRVDLGCHYTSVVAALIRLETAAKYGNNNEGRLPAAQKGLSARPKVISAWIRGGRGTRSKVAPTVGNVAAFVTEWDGWWDAMQPEWRERNRQGRWRVDPPHRKEGDCGVLETYGINGILSVVAGIYFWGVAVVSGGDEEQTARWDNAVQDVSVSKQKTSCWGEHKADVPGPEGQRAPVEAGAANVARMTYSTIIATYAAGGEDTCTSNIAASGTIGGWRYAKAVLGSRRFI</sequence>
<dbReference type="EMBL" id="JARJCM010000385">
    <property type="protein sequence ID" value="KAJ7017740.1"/>
    <property type="molecule type" value="Genomic_DNA"/>
</dbReference>